<sequence>MSNAQPDSKPFLFFAASLASCGAVCVSNTFEVVKTRLQLQGELARLDSSAPRPYKNVVQALFLILRKEGPMALQKGLGCAFLYQTCLNGIRVGMYEPIKNGVSAALAPRPGSSSQGPNMLMVSILSGSIAGVLGAYAGSPFYLVKTRLQSSSNFAQIGTQHNYPSMTAAFRSIYKENGIRGLYQGVSAACLRVGIGSPVQLVSYDYCKKFFSSYFDRRSLAAGIKNADNSFKTVLCSSMMSSLFLVTAMNPFDVISTRMYNQKKDPVTKKGVLYSGLFDCIVKTARTEGFRGFYKGIFAHYFRVGPHTILMFVFFEQIKSIKNRYFSK</sequence>
<keyword evidence="14" id="KW-1185">Reference proteome</keyword>
<keyword evidence="5" id="KW-0677">Repeat</keyword>
<evidence type="ECO:0000313" key="14">
    <source>
        <dbReference type="Proteomes" id="UP000187455"/>
    </source>
</evidence>
<keyword evidence="3 11" id="KW-0813">Transport</keyword>
<comment type="subcellular location">
    <subcellularLocation>
        <location evidence="1">Mitochondrion inner membrane</location>
        <topology evidence="1">Multi-pass membrane protein</topology>
    </subcellularLocation>
</comment>
<dbReference type="AlphaFoldDB" id="A0A1R0H8H4"/>
<evidence type="ECO:0000256" key="5">
    <source>
        <dbReference type="ARBA" id="ARBA00022737"/>
    </source>
</evidence>
<evidence type="ECO:0000256" key="11">
    <source>
        <dbReference type="RuleBase" id="RU000488"/>
    </source>
</evidence>
<accession>A0A1R0H8H4</accession>
<proteinExistence type="inferred from homology"/>
<dbReference type="SUPFAM" id="SSF103506">
    <property type="entry name" value="Mitochondrial carrier"/>
    <property type="match status" value="1"/>
</dbReference>
<evidence type="ECO:0000256" key="6">
    <source>
        <dbReference type="ARBA" id="ARBA00022792"/>
    </source>
</evidence>
<dbReference type="InterPro" id="IPR051508">
    <property type="entry name" value="Mito_Carrier_Antiporter"/>
</dbReference>
<feature type="transmembrane region" description="Helical" evidence="12">
    <location>
        <begin position="119"/>
        <end position="144"/>
    </location>
</feature>
<comment type="caution">
    <text evidence="13">The sequence shown here is derived from an EMBL/GenBank/DDBJ whole genome shotgun (WGS) entry which is preliminary data.</text>
</comment>
<keyword evidence="7 12" id="KW-1133">Transmembrane helix</keyword>
<dbReference type="Pfam" id="PF00153">
    <property type="entry name" value="Mito_carr"/>
    <property type="match status" value="3"/>
</dbReference>
<name>A0A1R0H8H4_9FUNG</name>
<keyword evidence="6" id="KW-0999">Mitochondrion inner membrane</keyword>
<feature type="repeat" description="Solcar" evidence="10">
    <location>
        <begin position="7"/>
        <end position="101"/>
    </location>
</feature>
<evidence type="ECO:0000256" key="1">
    <source>
        <dbReference type="ARBA" id="ARBA00004448"/>
    </source>
</evidence>
<dbReference type="EMBL" id="LSSL01000121">
    <property type="protein sequence ID" value="OLY85388.1"/>
    <property type="molecule type" value="Genomic_DNA"/>
</dbReference>
<evidence type="ECO:0000313" key="13">
    <source>
        <dbReference type="EMBL" id="OLY85388.1"/>
    </source>
</evidence>
<dbReference type="InterPro" id="IPR023395">
    <property type="entry name" value="MCP_dom_sf"/>
</dbReference>
<evidence type="ECO:0000256" key="7">
    <source>
        <dbReference type="ARBA" id="ARBA00022989"/>
    </source>
</evidence>
<keyword evidence="8" id="KW-0496">Mitochondrion</keyword>
<evidence type="ECO:0000256" key="10">
    <source>
        <dbReference type="PROSITE-ProRule" id="PRU00282"/>
    </source>
</evidence>
<evidence type="ECO:0000256" key="4">
    <source>
        <dbReference type="ARBA" id="ARBA00022692"/>
    </source>
</evidence>
<evidence type="ECO:0000256" key="3">
    <source>
        <dbReference type="ARBA" id="ARBA00022448"/>
    </source>
</evidence>
<keyword evidence="4 10" id="KW-0812">Transmembrane</keyword>
<dbReference type="PROSITE" id="PS50920">
    <property type="entry name" value="SOLCAR"/>
    <property type="match status" value="3"/>
</dbReference>
<evidence type="ECO:0000256" key="9">
    <source>
        <dbReference type="ARBA" id="ARBA00023136"/>
    </source>
</evidence>
<dbReference type="OrthoDB" id="6703404at2759"/>
<keyword evidence="9 10" id="KW-0472">Membrane</keyword>
<dbReference type="Gene3D" id="1.50.40.10">
    <property type="entry name" value="Mitochondrial carrier domain"/>
    <property type="match status" value="1"/>
</dbReference>
<dbReference type="PANTHER" id="PTHR45928:SF1">
    <property type="entry name" value="RE38146P"/>
    <property type="match status" value="1"/>
</dbReference>
<dbReference type="GO" id="GO:0005743">
    <property type="term" value="C:mitochondrial inner membrane"/>
    <property type="evidence" value="ECO:0007669"/>
    <property type="project" value="UniProtKB-SubCell"/>
</dbReference>
<reference evidence="13 14" key="1">
    <citation type="journal article" date="2016" name="Mol. Biol. Evol.">
        <title>Genome-Wide Survey of Gut Fungi (Harpellales) Reveals the First Horizontally Transferred Ubiquitin Gene from a Mosquito Host.</title>
        <authorList>
            <person name="Wang Y."/>
            <person name="White M.M."/>
            <person name="Kvist S."/>
            <person name="Moncalvo J.M."/>
        </authorList>
    </citation>
    <scope>NUCLEOTIDE SEQUENCE [LARGE SCALE GENOMIC DNA]</scope>
    <source>
        <strain evidence="13 14">ALG-7-W6</strain>
    </source>
</reference>
<evidence type="ECO:0000256" key="8">
    <source>
        <dbReference type="ARBA" id="ARBA00023128"/>
    </source>
</evidence>
<gene>
    <name evidence="13" type="ORF">AYI68_g415</name>
</gene>
<evidence type="ECO:0000256" key="12">
    <source>
        <dbReference type="SAM" id="Phobius"/>
    </source>
</evidence>
<protein>
    <submittedName>
        <fullName evidence="13">Mitochondrial oxaloacetate transport protein</fullName>
    </submittedName>
</protein>
<comment type="similarity">
    <text evidence="2 11">Belongs to the mitochondrial carrier (TC 2.A.29) family.</text>
</comment>
<dbReference type="InterPro" id="IPR018108">
    <property type="entry name" value="MCP_transmembrane"/>
</dbReference>
<evidence type="ECO:0000256" key="2">
    <source>
        <dbReference type="ARBA" id="ARBA00006375"/>
    </source>
</evidence>
<dbReference type="PANTHER" id="PTHR45928">
    <property type="entry name" value="RE38146P"/>
    <property type="match status" value="1"/>
</dbReference>
<organism evidence="13 14">
    <name type="scientific">Smittium mucronatum</name>
    <dbReference type="NCBI Taxonomy" id="133383"/>
    <lineage>
        <taxon>Eukaryota</taxon>
        <taxon>Fungi</taxon>
        <taxon>Fungi incertae sedis</taxon>
        <taxon>Zoopagomycota</taxon>
        <taxon>Kickxellomycotina</taxon>
        <taxon>Harpellomycetes</taxon>
        <taxon>Harpellales</taxon>
        <taxon>Legeriomycetaceae</taxon>
        <taxon>Smittium</taxon>
    </lineage>
</organism>
<dbReference type="Proteomes" id="UP000187455">
    <property type="component" value="Unassembled WGS sequence"/>
</dbReference>
<feature type="repeat" description="Solcar" evidence="10">
    <location>
        <begin position="118"/>
        <end position="210"/>
    </location>
</feature>
<feature type="repeat" description="Solcar" evidence="10">
    <location>
        <begin position="229"/>
        <end position="321"/>
    </location>
</feature>